<dbReference type="Pfam" id="PF08502">
    <property type="entry name" value="LeuA_dimer"/>
    <property type="match status" value="1"/>
</dbReference>
<evidence type="ECO:0000256" key="8">
    <source>
        <dbReference type="ARBA" id="ARBA00022723"/>
    </source>
</evidence>
<dbReference type="Gene3D" id="3.20.20.70">
    <property type="entry name" value="Aldolase class I"/>
    <property type="match status" value="1"/>
</dbReference>
<dbReference type="eggNOG" id="COG0119">
    <property type="taxonomic scope" value="Bacteria"/>
</dbReference>
<keyword evidence="6 10" id="KW-0028">Amino-acid biosynthesis</keyword>
<dbReference type="NCBIfam" id="TIGR00970">
    <property type="entry name" value="leuA_yeast"/>
    <property type="match status" value="1"/>
</dbReference>
<comment type="subunit">
    <text evidence="10">Homodimer.</text>
</comment>
<dbReference type="GO" id="GO:0003852">
    <property type="term" value="F:2-isopropylmalate synthase activity"/>
    <property type="evidence" value="ECO:0007669"/>
    <property type="project" value="UniProtKB-UniRule"/>
</dbReference>
<evidence type="ECO:0000256" key="3">
    <source>
        <dbReference type="ARBA" id="ARBA00009767"/>
    </source>
</evidence>
<comment type="cofactor">
    <cofactor evidence="10">
        <name>Mg(2+)</name>
        <dbReference type="ChEBI" id="CHEBI:18420"/>
    </cofactor>
</comment>
<evidence type="ECO:0000259" key="11">
    <source>
        <dbReference type="PROSITE" id="PS50991"/>
    </source>
</evidence>
<feature type="binding site" evidence="10">
    <location>
        <position position="241"/>
    </location>
    <ligand>
        <name>Mg(2+)</name>
        <dbReference type="ChEBI" id="CHEBI:18420"/>
    </ligand>
</feature>
<dbReference type="GO" id="GO:0003985">
    <property type="term" value="F:acetyl-CoA C-acetyltransferase activity"/>
    <property type="evidence" value="ECO:0007669"/>
    <property type="project" value="UniProtKB-UniRule"/>
</dbReference>
<dbReference type="STRING" id="1307761.L21SP2_2400"/>
<evidence type="ECO:0000313" key="12">
    <source>
        <dbReference type="EMBL" id="AHC15753.1"/>
    </source>
</evidence>
<evidence type="ECO:0000256" key="4">
    <source>
        <dbReference type="ARBA" id="ARBA00012973"/>
    </source>
</evidence>
<keyword evidence="12" id="KW-0012">Acyltransferase</keyword>
<comment type="similarity">
    <text evidence="3 10">Belongs to the alpha-IPM synthase/homocitrate synthase family. LeuA type 2 subfamily.</text>
</comment>
<keyword evidence="7 10" id="KW-0808">Transferase</keyword>
<evidence type="ECO:0000256" key="1">
    <source>
        <dbReference type="ARBA" id="ARBA00000064"/>
    </source>
</evidence>
<evidence type="ECO:0000313" key="13">
    <source>
        <dbReference type="Proteomes" id="UP000018680"/>
    </source>
</evidence>
<dbReference type="InterPro" id="IPR054692">
    <property type="entry name" value="LeuA-like_post-cat"/>
</dbReference>
<dbReference type="InterPro" id="IPR013709">
    <property type="entry name" value="2-isopropylmalate_synth_dimer"/>
</dbReference>
<reference evidence="12 13" key="1">
    <citation type="journal article" date="2015" name="Stand. Genomic Sci.">
        <title>Complete genome sequence and description of Salinispira pacifica gen. nov., sp. nov., a novel spirochaete isolated form a hypersaline microbial mat.</title>
        <authorList>
            <person name="Ben Hania W."/>
            <person name="Joseph M."/>
            <person name="Schumann P."/>
            <person name="Bunk B."/>
            <person name="Fiebig A."/>
            <person name="Sproer C."/>
            <person name="Klenk H.P."/>
            <person name="Fardeau M.L."/>
            <person name="Spring S."/>
        </authorList>
    </citation>
    <scope>NUCLEOTIDE SEQUENCE [LARGE SCALE GENOMIC DNA]</scope>
    <source>
        <strain evidence="12 13">L21-RPul-D2</strain>
    </source>
</reference>
<name>V5WIY2_9SPIO</name>
<feature type="binding site" evidence="10">
    <location>
        <position position="239"/>
    </location>
    <ligand>
        <name>Mg(2+)</name>
        <dbReference type="ChEBI" id="CHEBI:18420"/>
    </ligand>
</feature>
<dbReference type="GO" id="GO:0005737">
    <property type="term" value="C:cytoplasm"/>
    <property type="evidence" value="ECO:0007669"/>
    <property type="project" value="UniProtKB-SubCell"/>
</dbReference>
<dbReference type="PROSITE" id="PS50991">
    <property type="entry name" value="PYR_CT"/>
    <property type="match status" value="1"/>
</dbReference>
<evidence type="ECO:0000256" key="5">
    <source>
        <dbReference type="ARBA" id="ARBA00022430"/>
    </source>
</evidence>
<dbReference type="HOGENOM" id="CLU_004588_3_0_12"/>
<feature type="binding site" evidence="10">
    <location>
        <position position="275"/>
    </location>
    <ligand>
        <name>Mg(2+)</name>
        <dbReference type="ChEBI" id="CHEBI:18420"/>
    </ligand>
</feature>
<evidence type="ECO:0000256" key="9">
    <source>
        <dbReference type="ARBA" id="ARBA00023304"/>
    </source>
</evidence>
<dbReference type="EC" id="2.3.3.13" evidence="4 10"/>
<keyword evidence="9 10" id="KW-0100">Branched-chain amino acid biosynthesis</keyword>
<comment type="subcellular location">
    <subcellularLocation>
        <location evidence="10">Cytoplasm</location>
    </subcellularLocation>
</comment>
<comment type="catalytic activity">
    <reaction evidence="1 10">
        <text>3-methyl-2-oxobutanoate + acetyl-CoA + H2O = (2S)-2-isopropylmalate + CoA + H(+)</text>
        <dbReference type="Rhea" id="RHEA:21524"/>
        <dbReference type="ChEBI" id="CHEBI:1178"/>
        <dbReference type="ChEBI" id="CHEBI:11851"/>
        <dbReference type="ChEBI" id="CHEBI:15377"/>
        <dbReference type="ChEBI" id="CHEBI:15378"/>
        <dbReference type="ChEBI" id="CHEBI:57287"/>
        <dbReference type="ChEBI" id="CHEBI:57288"/>
        <dbReference type="EC" id="2.3.3.13"/>
    </reaction>
</comment>
<dbReference type="OrthoDB" id="9804858at2"/>
<dbReference type="NCBIfam" id="NF002991">
    <property type="entry name" value="PRK03739.1"/>
    <property type="match status" value="1"/>
</dbReference>
<dbReference type="GO" id="GO:0000287">
    <property type="term" value="F:magnesium ion binding"/>
    <property type="evidence" value="ECO:0007669"/>
    <property type="project" value="UniProtKB-UniRule"/>
</dbReference>
<dbReference type="KEGG" id="slr:L21SP2_2400"/>
<keyword evidence="10" id="KW-0460">Magnesium</keyword>
<accession>V5WIY2</accession>
<sequence length="578" mass="64695">MSKYKAYPQVNLHERQWPNNRITRHPLWCTVDLRDGNQALAQPMNIQEKERMFNLLVEMGFKQIEIGFPSASQIEYDFLRTLIDNNMVPDDVAVQVLTQSRKHLIERTVQSLKGVKRAVLHLYNSTSEQQRRITFRKNKEEIKQIALEGTQNVIDLLDELENTELIFQYSPESFTGTELEYAVEVCDAVIDLWDPAKRGKMIINLPATVELSTPNIFADQIEWMIRHLKRRDEVIISLHTHNDRGTGVAATELGLMAGADRVEGTLFGNGERTGNVDIITLALNMYSQGVDPGLDLHNIPRIRRIYEETTRMHVHERHPYGGDLVFTAFSGSHQDAISKGMALVDKDPQSRWDVPYLPIDPQDIGRSYEAIIRINSQSGKGGVAYVLENEYGLKIPRSLQPEIGTHINSISDQLVRELSSSEIKHAFDREYVNRRDKLALAEYALSRGHHSGDVNFHGSVELEGTEYPVEGTGNGPISAFMNGLNALFDLQMSVAEYEEQAIGAGSATEAAAYIRVEARDGHSIWGVGRDTDTSAAQFTAILSAMNRWKSMEFRVHPHAVPAGATAAGSSSSGEAGRE</sequence>
<gene>
    <name evidence="10" type="primary">leuA</name>
    <name evidence="12" type="ORF">L21SP2_2400</name>
</gene>
<dbReference type="SMART" id="SM00917">
    <property type="entry name" value="LeuA_dimer"/>
    <property type="match status" value="1"/>
</dbReference>
<keyword evidence="10" id="KW-0963">Cytoplasm</keyword>
<dbReference type="Gene3D" id="3.30.160.270">
    <property type="match status" value="1"/>
</dbReference>
<dbReference type="EMBL" id="CP006939">
    <property type="protein sequence ID" value="AHC15753.1"/>
    <property type="molecule type" value="Genomic_DNA"/>
</dbReference>
<dbReference type="InterPro" id="IPR013785">
    <property type="entry name" value="Aldolase_TIM"/>
</dbReference>
<dbReference type="Pfam" id="PF22615">
    <property type="entry name" value="IPMS_D2"/>
    <property type="match status" value="1"/>
</dbReference>
<protein>
    <recommendedName>
        <fullName evidence="4 10">2-isopropylmalate synthase</fullName>
        <ecNumber evidence="4 10">2.3.3.13</ecNumber>
    </recommendedName>
    <alternativeName>
        <fullName evidence="10">Alpha-IPM synthase</fullName>
    </alternativeName>
    <alternativeName>
        <fullName evidence="10">Alpha-isopropylmalate synthase</fullName>
    </alternativeName>
</protein>
<organism evidence="12 13">
    <name type="scientific">Salinispira pacifica</name>
    <dbReference type="NCBI Taxonomy" id="1307761"/>
    <lineage>
        <taxon>Bacteria</taxon>
        <taxon>Pseudomonadati</taxon>
        <taxon>Spirochaetota</taxon>
        <taxon>Spirochaetia</taxon>
        <taxon>Spirochaetales</taxon>
        <taxon>Spirochaetaceae</taxon>
        <taxon>Salinispira</taxon>
    </lineage>
</organism>
<dbReference type="Proteomes" id="UP000018680">
    <property type="component" value="Chromosome"/>
</dbReference>
<evidence type="ECO:0000256" key="6">
    <source>
        <dbReference type="ARBA" id="ARBA00022605"/>
    </source>
</evidence>
<keyword evidence="13" id="KW-1185">Reference proteome</keyword>
<keyword evidence="8 10" id="KW-0479">Metal-binding</keyword>
<feature type="binding site" evidence="10">
    <location>
        <position position="35"/>
    </location>
    <ligand>
        <name>Mg(2+)</name>
        <dbReference type="ChEBI" id="CHEBI:18420"/>
    </ligand>
</feature>
<dbReference type="SUPFAM" id="SSF89000">
    <property type="entry name" value="post-HMGL domain-like"/>
    <property type="match status" value="1"/>
</dbReference>
<evidence type="ECO:0000256" key="7">
    <source>
        <dbReference type="ARBA" id="ARBA00022679"/>
    </source>
</evidence>
<dbReference type="InterPro" id="IPR036230">
    <property type="entry name" value="LeuA_allosteric_dom_sf"/>
</dbReference>
<evidence type="ECO:0000256" key="2">
    <source>
        <dbReference type="ARBA" id="ARBA00004689"/>
    </source>
</evidence>
<dbReference type="PROSITE" id="PS00816">
    <property type="entry name" value="AIPM_HOMOCIT_SYNTH_2"/>
    <property type="match status" value="1"/>
</dbReference>
<dbReference type="PROSITE" id="PS00815">
    <property type="entry name" value="AIPM_HOMOCIT_SYNTH_1"/>
    <property type="match status" value="1"/>
</dbReference>
<dbReference type="SUPFAM" id="SSF110921">
    <property type="entry name" value="2-isopropylmalate synthase LeuA, allosteric (dimerisation) domain"/>
    <property type="match status" value="1"/>
</dbReference>
<feature type="region of interest" description="Regulatory domain" evidence="10">
    <location>
        <begin position="434"/>
        <end position="578"/>
    </location>
</feature>
<evidence type="ECO:0000256" key="10">
    <source>
        <dbReference type="HAMAP-Rule" id="MF_00572"/>
    </source>
</evidence>
<dbReference type="RefSeq" id="WP_024268657.1">
    <property type="nucleotide sequence ID" value="NC_023035.1"/>
</dbReference>
<dbReference type="InterPro" id="IPR000891">
    <property type="entry name" value="PYR_CT"/>
</dbReference>
<feature type="domain" description="Pyruvate carboxyltransferase" evidence="11">
    <location>
        <begin position="26"/>
        <end position="300"/>
    </location>
</feature>
<keyword evidence="5 10" id="KW-0432">Leucine biosynthesis</keyword>
<comment type="pathway">
    <text evidence="2 10">Amino-acid biosynthesis; L-leucine biosynthesis; L-leucine from 3-methyl-2-oxobutanoate: step 1/4.</text>
</comment>
<dbReference type="InterPro" id="IPR002034">
    <property type="entry name" value="AIPM/Hcit_synth_CS"/>
</dbReference>
<dbReference type="GO" id="GO:0009098">
    <property type="term" value="P:L-leucine biosynthetic process"/>
    <property type="evidence" value="ECO:0007669"/>
    <property type="project" value="UniProtKB-UniRule"/>
</dbReference>
<dbReference type="InterPro" id="IPR039371">
    <property type="entry name" value="LeuA_N_DRE-TIM"/>
</dbReference>
<dbReference type="CDD" id="cd07942">
    <property type="entry name" value="DRE_TIM_LeuA"/>
    <property type="match status" value="1"/>
</dbReference>
<dbReference type="Pfam" id="PF00682">
    <property type="entry name" value="HMGL-like"/>
    <property type="match status" value="1"/>
</dbReference>
<proteinExistence type="inferred from homology"/>
<dbReference type="PANTHER" id="PTHR46911">
    <property type="match status" value="1"/>
</dbReference>
<dbReference type="PANTHER" id="PTHR46911:SF1">
    <property type="entry name" value="2-ISOPROPYLMALATE SYNTHASE"/>
    <property type="match status" value="1"/>
</dbReference>
<dbReference type="UniPathway" id="UPA00048">
    <property type="reaction ID" value="UER00070"/>
</dbReference>
<dbReference type="SUPFAM" id="SSF51569">
    <property type="entry name" value="Aldolase"/>
    <property type="match status" value="1"/>
</dbReference>
<dbReference type="HAMAP" id="MF_00572">
    <property type="entry name" value="LeuA_type2"/>
    <property type="match status" value="1"/>
</dbReference>
<dbReference type="AlphaFoldDB" id="V5WIY2"/>
<comment type="function">
    <text evidence="10">Catalyzes the condensation of the acetyl group of acetyl-CoA with 3-methyl-2-oxobutanoate (2-ketoisovalerate) to form 3-carboxy-3-hydroxy-4-methylpentanoate (2-isopropylmalate).</text>
</comment>
<dbReference type="PATRIC" id="fig|1307761.3.peg.2392"/>
<dbReference type="InterPro" id="IPR005668">
    <property type="entry name" value="IPM_Synthase"/>
</dbReference>